<dbReference type="InterPro" id="IPR043519">
    <property type="entry name" value="NT_sf"/>
</dbReference>
<accession>A0A7S8D7D3</accession>
<dbReference type="SUPFAM" id="SSF81301">
    <property type="entry name" value="Nucleotidyltransferase"/>
    <property type="match status" value="1"/>
</dbReference>
<evidence type="ECO:0000313" key="2">
    <source>
        <dbReference type="Proteomes" id="UP000663297"/>
    </source>
</evidence>
<dbReference type="AlphaFoldDB" id="A0A7S8D7D3"/>
<sequence>MADHYSKMPTLASMKEAAEAFSRILTEHNIEHAFIGRFALQMLGNVRETFDIDVEVDVDIEDFRGRIVQILSAADPRFVFSNLKIFFRPEGSAPIPIETLARGMLGLPRRFSILRPGDGSVPILEPGVLILTKMKRATQYIGSTRPQSMLKYSSDLQDIFLLLAWLRDNNRKIDFVAYDAASPERLYDAVRSMRDHWARLGQGNNVEMLDSALNPSDKTKLE</sequence>
<evidence type="ECO:0008006" key="3">
    <source>
        <dbReference type="Google" id="ProtNLM"/>
    </source>
</evidence>
<dbReference type="Proteomes" id="UP000663297">
    <property type="component" value="Chromosome 3"/>
</dbReference>
<dbReference type="EMBL" id="CP064749">
    <property type="protein sequence ID" value="QPC63374.1"/>
    <property type="molecule type" value="Genomic_DNA"/>
</dbReference>
<protein>
    <recommendedName>
        <fullName evidence="3">Nucleotidyl transferase AbiEii/AbiGii toxin family protein</fullName>
    </recommendedName>
</protein>
<organism evidence="1 2">
    <name type="scientific">Fusarium culmorum</name>
    <dbReference type="NCBI Taxonomy" id="5516"/>
    <lineage>
        <taxon>Eukaryota</taxon>
        <taxon>Fungi</taxon>
        <taxon>Dikarya</taxon>
        <taxon>Ascomycota</taxon>
        <taxon>Pezizomycotina</taxon>
        <taxon>Sordariomycetes</taxon>
        <taxon>Hypocreomycetidae</taxon>
        <taxon>Hypocreales</taxon>
        <taxon>Nectriaceae</taxon>
        <taxon>Fusarium</taxon>
    </lineage>
</organism>
<evidence type="ECO:0000313" key="1">
    <source>
        <dbReference type="EMBL" id="QPC63374.1"/>
    </source>
</evidence>
<name>A0A7S8D7D3_FUSCU</name>
<gene>
    <name evidence="1" type="ORF">HYE67_005605</name>
</gene>
<reference evidence="1" key="1">
    <citation type="submission" date="2020-11" db="EMBL/GenBank/DDBJ databases">
        <title>The chromosome-scale genome resource for two endophytic Fusarium species: F. culmorum and F. pseudograminearum.</title>
        <authorList>
            <person name="Yuan Z."/>
        </authorList>
    </citation>
    <scope>NUCLEOTIDE SEQUENCE</scope>
    <source>
        <strain evidence="1">Class2-1B</strain>
    </source>
</reference>
<proteinExistence type="predicted"/>